<keyword evidence="2" id="KW-0201">Cytochrome c-type biogenesis</keyword>
<evidence type="ECO:0000259" key="5">
    <source>
        <dbReference type="PROSITE" id="PS51352"/>
    </source>
</evidence>
<dbReference type="Pfam" id="PF08534">
    <property type="entry name" value="Redoxin"/>
    <property type="match status" value="1"/>
</dbReference>
<dbReference type="AlphaFoldDB" id="A0AAJ5W5J8"/>
<keyword evidence="3" id="KW-0676">Redox-active center</keyword>
<dbReference type="InterPro" id="IPR017937">
    <property type="entry name" value="Thioredoxin_CS"/>
</dbReference>
<dbReference type="PANTHER" id="PTHR42852">
    <property type="entry name" value="THIOL:DISULFIDE INTERCHANGE PROTEIN DSBE"/>
    <property type="match status" value="1"/>
</dbReference>
<dbReference type="PROSITE" id="PS00194">
    <property type="entry name" value="THIOREDOXIN_1"/>
    <property type="match status" value="1"/>
</dbReference>
<dbReference type="InterPro" id="IPR036249">
    <property type="entry name" value="Thioredoxin-like_sf"/>
</dbReference>
<dbReference type="CDD" id="cd02966">
    <property type="entry name" value="TlpA_like_family"/>
    <property type="match status" value="1"/>
</dbReference>
<feature type="domain" description="Thioredoxin" evidence="5">
    <location>
        <begin position="42"/>
        <end position="200"/>
    </location>
</feature>
<proteinExistence type="predicted"/>
<accession>A0AAJ5W5J8</accession>
<evidence type="ECO:0000256" key="4">
    <source>
        <dbReference type="SAM" id="SignalP"/>
    </source>
</evidence>
<dbReference type="Proteomes" id="UP001214530">
    <property type="component" value="Chromosome"/>
</dbReference>
<dbReference type="GO" id="GO:0017004">
    <property type="term" value="P:cytochrome complex assembly"/>
    <property type="evidence" value="ECO:0007669"/>
    <property type="project" value="UniProtKB-KW"/>
</dbReference>
<dbReference type="GO" id="GO:0030313">
    <property type="term" value="C:cell envelope"/>
    <property type="evidence" value="ECO:0007669"/>
    <property type="project" value="UniProtKB-SubCell"/>
</dbReference>
<dbReference type="EMBL" id="CP119313">
    <property type="protein sequence ID" value="WEK18414.1"/>
    <property type="molecule type" value="Genomic_DNA"/>
</dbReference>
<name>A0AAJ5W5J8_9SPHI</name>
<gene>
    <name evidence="6" type="ORF">P0Y49_16620</name>
</gene>
<reference evidence="6" key="1">
    <citation type="submission" date="2023-03" db="EMBL/GenBank/DDBJ databases">
        <title>Andean soil-derived lignocellulolytic bacterial consortium as a source of novel taxa and putative plastic-active enzymes.</title>
        <authorList>
            <person name="Diaz-Garcia L."/>
            <person name="Chuvochina M."/>
            <person name="Feuerriegel G."/>
            <person name="Bunk B."/>
            <person name="Sproer C."/>
            <person name="Streit W.R."/>
            <person name="Rodriguez L.M."/>
            <person name="Overmann J."/>
            <person name="Jimenez D.J."/>
        </authorList>
    </citation>
    <scope>NUCLEOTIDE SEQUENCE</scope>
    <source>
        <strain evidence="6">MAG 3858</strain>
    </source>
</reference>
<dbReference type="InterPro" id="IPR050553">
    <property type="entry name" value="Thioredoxin_ResA/DsbE_sf"/>
</dbReference>
<keyword evidence="4" id="KW-0732">Signal</keyword>
<feature type="chain" id="PRO_5042596436" evidence="4">
    <location>
        <begin position="26"/>
        <end position="377"/>
    </location>
</feature>
<dbReference type="SUPFAM" id="SSF52833">
    <property type="entry name" value="Thioredoxin-like"/>
    <property type="match status" value="1"/>
</dbReference>
<dbReference type="InterPro" id="IPR013740">
    <property type="entry name" value="Redoxin"/>
</dbReference>
<protein>
    <submittedName>
        <fullName evidence="6">Redoxin family protein</fullName>
    </submittedName>
</protein>
<dbReference type="PANTHER" id="PTHR42852:SF13">
    <property type="entry name" value="PROTEIN DIPZ"/>
    <property type="match status" value="1"/>
</dbReference>
<evidence type="ECO:0000313" key="7">
    <source>
        <dbReference type="Proteomes" id="UP001214530"/>
    </source>
</evidence>
<dbReference type="SUPFAM" id="SSF81901">
    <property type="entry name" value="HCP-like"/>
    <property type="match status" value="1"/>
</dbReference>
<feature type="signal peptide" evidence="4">
    <location>
        <begin position="1"/>
        <end position="25"/>
    </location>
</feature>
<dbReference type="PROSITE" id="PS51352">
    <property type="entry name" value="THIOREDOXIN_2"/>
    <property type="match status" value="1"/>
</dbReference>
<dbReference type="InterPro" id="IPR011990">
    <property type="entry name" value="TPR-like_helical_dom_sf"/>
</dbReference>
<dbReference type="Gene3D" id="1.25.40.10">
    <property type="entry name" value="Tetratricopeptide repeat domain"/>
    <property type="match status" value="1"/>
</dbReference>
<evidence type="ECO:0000256" key="3">
    <source>
        <dbReference type="ARBA" id="ARBA00023284"/>
    </source>
</evidence>
<evidence type="ECO:0000313" key="6">
    <source>
        <dbReference type="EMBL" id="WEK18414.1"/>
    </source>
</evidence>
<evidence type="ECO:0000256" key="2">
    <source>
        <dbReference type="ARBA" id="ARBA00022748"/>
    </source>
</evidence>
<sequence length="377" mass="41556">MNHFFKSKTSAFLIIVTLGLSNAYAQSGAPASKNPQRPPITLKVGDAAPAIVAEKWIKGKPITKFEQGRVYVVEFWATWCGPCRASMPHLSEIARKYKKNADVISFNVKELIAAKNKNGDYISKVERFVKRLGDGMDYTVAADVRDNVMWDTWLAASGRFGIPVAYIIDQTGKVAWIGHPGSLEDPLEMVIEGTYNEEGKAKLAQKINDRDVQSKALNEALTAAEKAKDYKKAVEIVDQLMPLSPFGASSLAAKKYKYLAQSDVKKAHAYALEAMKIYENDPLTLQSVSMEISTDYKLALKLMEKVAAKCDSEDPSAVANLAKAYYKAGDSKKAIETQQRVIDILNDTSLVEQKQEVKDGAQEAMKIYKSGGKLPNS</sequence>
<dbReference type="GO" id="GO:0016491">
    <property type="term" value="F:oxidoreductase activity"/>
    <property type="evidence" value="ECO:0007669"/>
    <property type="project" value="InterPro"/>
</dbReference>
<comment type="subcellular location">
    <subcellularLocation>
        <location evidence="1">Cell envelope</location>
    </subcellularLocation>
</comment>
<dbReference type="InterPro" id="IPR013766">
    <property type="entry name" value="Thioredoxin_domain"/>
</dbReference>
<evidence type="ECO:0000256" key="1">
    <source>
        <dbReference type="ARBA" id="ARBA00004196"/>
    </source>
</evidence>
<organism evidence="6 7">
    <name type="scientific">Candidatus Pedobacter colombiensis</name>
    <dbReference type="NCBI Taxonomy" id="3121371"/>
    <lineage>
        <taxon>Bacteria</taxon>
        <taxon>Pseudomonadati</taxon>
        <taxon>Bacteroidota</taxon>
        <taxon>Sphingobacteriia</taxon>
        <taxon>Sphingobacteriales</taxon>
        <taxon>Sphingobacteriaceae</taxon>
        <taxon>Pedobacter</taxon>
    </lineage>
</organism>
<dbReference type="Gene3D" id="3.40.30.10">
    <property type="entry name" value="Glutaredoxin"/>
    <property type="match status" value="1"/>
</dbReference>
<dbReference type="GO" id="GO:0006950">
    <property type="term" value="P:response to stress"/>
    <property type="evidence" value="ECO:0007669"/>
    <property type="project" value="UniProtKB-ARBA"/>
</dbReference>